<accession>A0A8H6S508</accession>
<organism evidence="3 4">
    <name type="scientific">Mycena indigotica</name>
    <dbReference type="NCBI Taxonomy" id="2126181"/>
    <lineage>
        <taxon>Eukaryota</taxon>
        <taxon>Fungi</taxon>
        <taxon>Dikarya</taxon>
        <taxon>Basidiomycota</taxon>
        <taxon>Agaricomycotina</taxon>
        <taxon>Agaricomycetes</taxon>
        <taxon>Agaricomycetidae</taxon>
        <taxon>Agaricales</taxon>
        <taxon>Marasmiineae</taxon>
        <taxon>Mycenaceae</taxon>
        <taxon>Mycena</taxon>
    </lineage>
</organism>
<evidence type="ECO:0000256" key="1">
    <source>
        <dbReference type="SAM" id="Coils"/>
    </source>
</evidence>
<sequence length="805" mass="87770">MSVKNIDEETGSDPAADLTDPEVFHLSLMTLKFLGRRVGKDADQALAVQPISPRPGQGPASVYHPTGAGSQYDGFDPSTPVPIPVPGRGPASQLRQQSPSVFRLPSTRSQGQAPEYHDAEGNLLPTAYDAAGNVVVPSGGVVYDSEGRRLGPVGVPSTPYDAPVSIPPSQVGSVAAPIVPVPASGSARSGGIAPAPPTRQPTIRDTAEEPAGQAFDTSGPYDPSFEAIQPIQPIPGPGRAAPRARSPSPDRYFRPPAATPIDLGHAEAERERDQRLQEVEARLQEALASAEEAEDGREREFRDSEEARNKIFFENEARREQQLRDREEERVRWGAKDLGAPADVGGPPGATPTATPRPGSMAGAPRSRPQTAFSYRPGPMDDTAATGGDGASMHTMEQAASAEAASIMAGTIRDTVEGERELLQREMAEMREERARLEAERDAARQAVMEEKEARVRALEQELATLKGELENERQLRNTDTAEAQERERAAYANNEEISAQLGDITNLVQDQRGICEEQKSMMLERWKVDDEHRQQKEDKWIELKDMVHRLYDGMEEDRARTEEWRAAEAAKPNLEKIIEELKQQNAEQRELLTALSENWRADSIAQHEATLEAVRSTAREQVDFNVQGYLDEFSKALASEVRMLLGEVGKLREERRALQHELGYLLTMKSKYGPGGEFEPDWKPPAAGDAGPQPPQPPPPPPDLPQARPGWRTVTQRGPPPPRKPKKKDGAPAPQPPPAAAGGGPPPTTHGMDPRSQVRSWATWQPDPGMAPTPPSREPTLLAPEQPPQGLFGPRTPRSSVYAP</sequence>
<feature type="coiled-coil region" evidence="1">
    <location>
        <begin position="565"/>
        <end position="599"/>
    </location>
</feature>
<protein>
    <submittedName>
        <fullName evidence="3">PH domain-containing protein</fullName>
    </submittedName>
</protein>
<evidence type="ECO:0000313" key="4">
    <source>
        <dbReference type="Proteomes" id="UP000636479"/>
    </source>
</evidence>
<dbReference type="AlphaFoldDB" id="A0A8H6S508"/>
<comment type="caution">
    <text evidence="3">The sequence shown here is derived from an EMBL/GenBank/DDBJ whole genome shotgun (WGS) entry which is preliminary data.</text>
</comment>
<dbReference type="EMBL" id="JACAZF010000011">
    <property type="protein sequence ID" value="KAF7292941.1"/>
    <property type="molecule type" value="Genomic_DNA"/>
</dbReference>
<feature type="compositionally biased region" description="Polar residues" evidence="2">
    <location>
        <begin position="93"/>
        <end position="112"/>
    </location>
</feature>
<feature type="compositionally biased region" description="Basic and acidic residues" evidence="2">
    <location>
        <begin position="296"/>
        <end position="335"/>
    </location>
</feature>
<feature type="compositionally biased region" description="Basic and acidic residues" evidence="2">
    <location>
        <begin position="264"/>
        <end position="283"/>
    </location>
</feature>
<feature type="region of interest" description="Disordered" evidence="2">
    <location>
        <begin position="183"/>
        <end position="391"/>
    </location>
</feature>
<dbReference type="OrthoDB" id="2507336at2759"/>
<dbReference type="Proteomes" id="UP000636479">
    <property type="component" value="Unassembled WGS sequence"/>
</dbReference>
<proteinExistence type="predicted"/>
<reference evidence="3" key="1">
    <citation type="submission" date="2020-05" db="EMBL/GenBank/DDBJ databases">
        <title>Mycena genomes resolve the evolution of fungal bioluminescence.</title>
        <authorList>
            <person name="Tsai I.J."/>
        </authorList>
    </citation>
    <scope>NUCLEOTIDE SEQUENCE</scope>
    <source>
        <strain evidence="3">171206Taipei</strain>
    </source>
</reference>
<feature type="compositionally biased region" description="Low complexity" evidence="2">
    <location>
        <begin position="227"/>
        <end position="249"/>
    </location>
</feature>
<dbReference type="GeneID" id="59350959"/>
<feature type="compositionally biased region" description="Pro residues" evidence="2">
    <location>
        <begin position="734"/>
        <end position="749"/>
    </location>
</feature>
<keyword evidence="1" id="KW-0175">Coiled coil</keyword>
<evidence type="ECO:0000313" key="3">
    <source>
        <dbReference type="EMBL" id="KAF7292941.1"/>
    </source>
</evidence>
<feature type="compositionally biased region" description="Low complexity" evidence="2">
    <location>
        <begin position="339"/>
        <end position="359"/>
    </location>
</feature>
<feature type="compositionally biased region" description="Pro residues" evidence="2">
    <location>
        <begin position="693"/>
        <end position="705"/>
    </location>
</feature>
<evidence type="ECO:0000256" key="2">
    <source>
        <dbReference type="SAM" id="MobiDB-lite"/>
    </source>
</evidence>
<feature type="region of interest" description="Disordered" evidence="2">
    <location>
        <begin position="676"/>
        <end position="805"/>
    </location>
</feature>
<keyword evidence="4" id="KW-1185">Reference proteome</keyword>
<feature type="region of interest" description="Disordered" evidence="2">
    <location>
        <begin position="1"/>
        <end position="21"/>
    </location>
</feature>
<dbReference type="RefSeq" id="XP_037215369.1">
    <property type="nucleotide sequence ID" value="XM_037368443.1"/>
</dbReference>
<name>A0A8H6S508_9AGAR</name>
<feature type="region of interest" description="Disordered" evidence="2">
    <location>
        <begin position="45"/>
        <end position="118"/>
    </location>
</feature>
<feature type="coiled-coil region" evidence="1">
    <location>
        <begin position="413"/>
        <end position="476"/>
    </location>
</feature>
<gene>
    <name evidence="3" type="ORF">MIND_01193300</name>
</gene>